<dbReference type="Proteomes" id="UP000247702">
    <property type="component" value="Unassembled WGS sequence"/>
</dbReference>
<keyword evidence="2" id="KW-1185">Reference proteome</keyword>
<comment type="caution">
    <text evidence="1">The sequence shown here is derived from an EMBL/GenBank/DDBJ whole genome shotgun (WGS) entry which is preliminary data.</text>
</comment>
<sequence length="104" mass="12146">MGYWSAHWFGIRWGVFELQHESLKAFSPLFSVAGKSIYARSVAYHLYCIENNPRLRAMLRTAPFSYSITDKLLCDYIGDNIKGSQQRNVQSRKEKKIIQLLEEE</sequence>
<gene>
    <name evidence="1" type="ORF">RclHR1_09280008</name>
</gene>
<name>A0A2Z6SPY3_9GLOM</name>
<organism evidence="1 2">
    <name type="scientific">Rhizophagus clarus</name>
    <dbReference type="NCBI Taxonomy" id="94130"/>
    <lineage>
        <taxon>Eukaryota</taxon>
        <taxon>Fungi</taxon>
        <taxon>Fungi incertae sedis</taxon>
        <taxon>Mucoromycota</taxon>
        <taxon>Glomeromycotina</taxon>
        <taxon>Glomeromycetes</taxon>
        <taxon>Glomerales</taxon>
        <taxon>Glomeraceae</taxon>
        <taxon>Rhizophagus</taxon>
    </lineage>
</organism>
<protein>
    <submittedName>
        <fullName evidence="1">Uncharacterized protein</fullName>
    </submittedName>
</protein>
<dbReference type="AlphaFoldDB" id="A0A2Z6SPY3"/>
<evidence type="ECO:0000313" key="2">
    <source>
        <dbReference type="Proteomes" id="UP000247702"/>
    </source>
</evidence>
<reference evidence="1 2" key="1">
    <citation type="submission" date="2017-11" db="EMBL/GenBank/DDBJ databases">
        <title>The genome of Rhizophagus clarus HR1 reveals common genetic basis of auxotrophy among arbuscular mycorrhizal fungi.</title>
        <authorList>
            <person name="Kobayashi Y."/>
        </authorList>
    </citation>
    <scope>NUCLEOTIDE SEQUENCE [LARGE SCALE GENOMIC DNA]</scope>
    <source>
        <strain evidence="1 2">HR1</strain>
    </source>
</reference>
<dbReference type="EMBL" id="BEXD01004346">
    <property type="protein sequence ID" value="GBC10017.1"/>
    <property type="molecule type" value="Genomic_DNA"/>
</dbReference>
<evidence type="ECO:0000313" key="1">
    <source>
        <dbReference type="EMBL" id="GBC10017.1"/>
    </source>
</evidence>
<proteinExistence type="predicted"/>
<accession>A0A2Z6SPY3</accession>